<feature type="region of interest" description="Disordered" evidence="4">
    <location>
        <begin position="151"/>
        <end position="250"/>
    </location>
</feature>
<feature type="compositionally biased region" description="Polar residues" evidence="4">
    <location>
        <begin position="452"/>
        <end position="474"/>
    </location>
</feature>
<feature type="region of interest" description="Disordered" evidence="4">
    <location>
        <begin position="649"/>
        <end position="671"/>
    </location>
</feature>
<organism evidence="6 7">
    <name type="scientific">Kwoniella mangroviensis CBS 10435</name>
    <dbReference type="NCBI Taxonomy" id="1331196"/>
    <lineage>
        <taxon>Eukaryota</taxon>
        <taxon>Fungi</taxon>
        <taxon>Dikarya</taxon>
        <taxon>Basidiomycota</taxon>
        <taxon>Agaricomycotina</taxon>
        <taxon>Tremellomycetes</taxon>
        <taxon>Tremellales</taxon>
        <taxon>Cryptococcaceae</taxon>
        <taxon>Kwoniella</taxon>
    </lineage>
</organism>
<feature type="region of interest" description="Disordered" evidence="4">
    <location>
        <begin position="1"/>
        <end position="46"/>
    </location>
</feature>
<gene>
    <name evidence="6" type="ORF">L486_06833</name>
</gene>
<sequence>MSSPHPPSPASPPTPSSPSKPLPIKPFPPRSASPPPPPRKNAAGLPPTYLRHLRGLLHQWLEQQVQADRNTGLPAGRKNDFVEEERLWSEGKVKVLEKAIWEGAIVPRITRENGRKGRALLELDWAEYTRGATKRKAVWKASQEKKILAEDIPDNLRSEGSRKGAKSGKQSRKGSVNEFDPSGKGRLTIPGSPLPPSLTSSTPSRSTSRPSSVASSSHSTNIIPDPSTSFRPIDHRKGNDEDADDEDEQRREWCQVISGMKGYVRLSLPKKDEWEVVEHDFPKYGTIQRDVPGAFPQSSIHECRSSEDRLHLTASSSRTRFSDLGLPTPASLPDQPRLDTELLKPVFCLHFPSPTRQEASSSTLRLKRDNSLSKKSVSSIDSDGGNKKWWSGSGGRWSEMTIGPKTEVKTEFQPEVDFVEGQFALPSHGISSGAWRQGTLKRPSKKRISIFHSFNGSPESSTSLRDDSTNATSDAETETDRSATEGTEAGHSSTWSGTEKDHETSDRGALSLVISGLEDDIPRKEAEQGEIGIVGGTLVVRGLQNEDEKFALQKVLQLVMYTIQSMMVELELLDAFRIPRELDEPPLPPKPSLGIASVPHSPTRPRGSGDLHRKGSLQERGGKSKGFFHRLGKDTKHVWDGLMGKRRSSESHEPLHLLAPNSDPPPELPITPLSGSISISQESAIPNSANTSTAGLPAITTMQHPTERYLIVLSKLEQQIHSTTPGMTLPMPPLLLRVREENRLRREKAKEEAKEEGSQVVDELPPSSPSIFSPSKLLNNNSKPVDPLRGRAMNYRLGGDVRAGLGALSSDIDGLEGWIRLQRLEVLRSIGLDLTMENGETEVHICQTPTSSTYLLWDTERDKTIQQILDELQEELAEENMVCPRPGCTATSGEHVRWWIHSGKKVTLKIESMEKQDIEEEGIDVWTKCGKCSRIGKSRELSWNAKSHSWGKLLEILIYTEILHPSTDCSHSTSSSYYFRTSRLVISLKVESISILDTRLPKLQVGPNVTKRKGGKEPVSTTMTGILRKEVAQRTVEILHNEITEYFEAVERQIDTLVSQISAQRSPGAVVNEKNTELDDLSTSVSKSKADLLQILSETEPSQVNDTRRRFSQKINDSRMMLFDWQKKYAGAADTKNDLAKCEPEYAKERGTFALPGSSVIVRVDEPASIIAYTLSSLIYFTELTSTAKSIAAQSDDDLSTSAAVKSEAPVAEKSKSATGATEDTWSVEVKRRDTPRDLLSLRTVTKKKSDIQLPQPPKPLLGLSLAPNAPSLELSLEQVEGKTQSSDRLGELVKTISKATAQDPTLTISSPSGVAKALAAAESDTDAMPRVRSSPRGMRRLMSDTDRPAPPSAFRPTTPRSVSSTSIPPSTPTSSHLVPSASAQTPGHNQKEGWGSVTSSFSNSFNQLLRLGSDVGESIGSIRVKGTDRSLSSLIGPLGMLSTIDNPLSSIDDRPHIQFSYTLGDCLRLGCTVYYATAFDTLRRRCAIDRSLIQSLSRTNAWDAQGGKSKAAFFMTTDKRYIVKELVTKWNVSDMHALLDIAPQYFDHLAGTHNKATSLAKIVGFYTVKINDLKSGTRRQMDLLVMENLFYKQSISRTYDLKGIEGRRVNKTSRGEADTKIEIKPEMTLFDGEWLEGLQKDLVLLQPHAKRILQEAISLDTKFLSSQSIMDYSLLIGMDEGKHELVVGLVDAIGSYNLFKNIESRGKLALNRGGEVTIIPPDQYRDRFENALKHYFIACPDKWSKPSRRSGMKKFDGLPSVL</sequence>
<feature type="compositionally biased region" description="Basic and acidic residues" evidence="4">
    <location>
        <begin position="151"/>
        <end position="162"/>
    </location>
</feature>
<dbReference type="PANTHER" id="PTHR45748:SF7">
    <property type="entry name" value="1-PHOSPHATIDYLINOSITOL 3-PHOSPHATE 5-KINASE-RELATED"/>
    <property type="match status" value="1"/>
</dbReference>
<dbReference type="InterPro" id="IPR027484">
    <property type="entry name" value="PInositol-4-P-5-kinase_N"/>
</dbReference>
<dbReference type="PANTHER" id="PTHR45748">
    <property type="entry name" value="1-PHOSPHATIDYLINOSITOL 3-PHOSPHATE 5-KINASE-RELATED"/>
    <property type="match status" value="1"/>
</dbReference>
<dbReference type="Proteomes" id="UP000092583">
    <property type="component" value="Unassembled WGS sequence"/>
</dbReference>
<dbReference type="CDD" id="cd17300">
    <property type="entry name" value="PIPKc_PIKfyve"/>
    <property type="match status" value="1"/>
</dbReference>
<accession>A0A1B9IIP9</accession>
<evidence type="ECO:0000256" key="3">
    <source>
        <dbReference type="PROSITE-ProRule" id="PRU00781"/>
    </source>
</evidence>
<feature type="region of interest" description="Disordered" evidence="4">
    <location>
        <begin position="584"/>
        <end position="629"/>
    </location>
</feature>
<feature type="compositionally biased region" description="Low complexity" evidence="4">
    <location>
        <begin position="373"/>
        <end position="383"/>
    </location>
</feature>
<dbReference type="PROSITE" id="PS51455">
    <property type="entry name" value="PIPK"/>
    <property type="match status" value="1"/>
</dbReference>
<feature type="region of interest" description="Disordered" evidence="4">
    <location>
        <begin position="373"/>
        <end position="396"/>
    </location>
</feature>
<feature type="region of interest" description="Disordered" evidence="4">
    <location>
        <begin position="745"/>
        <end position="785"/>
    </location>
</feature>
<evidence type="ECO:0000256" key="2">
    <source>
        <dbReference type="ARBA" id="ARBA00022840"/>
    </source>
</evidence>
<dbReference type="SMART" id="SM00330">
    <property type="entry name" value="PIPKc"/>
    <property type="match status" value="1"/>
</dbReference>
<dbReference type="InterPro" id="IPR027483">
    <property type="entry name" value="PInositol-4-P-4/5-kinase_C_sf"/>
</dbReference>
<dbReference type="Gene3D" id="3.30.810.10">
    <property type="entry name" value="2-Layer Sandwich"/>
    <property type="match status" value="1"/>
</dbReference>
<evidence type="ECO:0000313" key="7">
    <source>
        <dbReference type="Proteomes" id="UP000092583"/>
    </source>
</evidence>
<feature type="compositionally biased region" description="Pro residues" evidence="4">
    <location>
        <begin position="1"/>
        <end position="39"/>
    </location>
</feature>
<feature type="domain" description="PIPK" evidence="5">
    <location>
        <begin position="1400"/>
        <end position="1737"/>
    </location>
</feature>
<feature type="compositionally biased region" description="Basic residues" evidence="4">
    <location>
        <begin position="163"/>
        <end position="172"/>
    </location>
</feature>
<feature type="compositionally biased region" description="Basic and acidic residues" evidence="4">
    <location>
        <begin position="745"/>
        <end position="757"/>
    </location>
</feature>
<keyword evidence="3" id="KW-0808">Transferase</keyword>
<feature type="compositionally biased region" description="Low complexity" evidence="4">
    <location>
        <begin position="197"/>
        <end position="220"/>
    </location>
</feature>
<feature type="compositionally biased region" description="Low complexity" evidence="4">
    <location>
        <begin position="1357"/>
        <end position="1376"/>
    </location>
</feature>
<protein>
    <recommendedName>
        <fullName evidence="5">PIPK domain-containing protein</fullName>
    </recommendedName>
</protein>
<dbReference type="GO" id="GO:0005524">
    <property type="term" value="F:ATP binding"/>
    <property type="evidence" value="ECO:0007669"/>
    <property type="project" value="UniProtKB-UniRule"/>
</dbReference>
<dbReference type="Pfam" id="PF01504">
    <property type="entry name" value="PIP5K"/>
    <property type="match status" value="1"/>
</dbReference>
<reference evidence="7" key="2">
    <citation type="submission" date="2013-12" db="EMBL/GenBank/DDBJ databases">
        <title>Evolution of pathogenesis and genome organization in the Tremellales.</title>
        <authorList>
            <person name="Cuomo C."/>
            <person name="Litvintseva A."/>
            <person name="Heitman J."/>
            <person name="Chen Y."/>
            <person name="Sun S."/>
            <person name="Springer D."/>
            <person name="Dromer F."/>
            <person name="Young S."/>
            <person name="Zeng Q."/>
            <person name="Chapman S."/>
            <person name="Gujja S."/>
            <person name="Saif S."/>
            <person name="Birren B."/>
        </authorList>
    </citation>
    <scope>NUCLEOTIDE SEQUENCE [LARGE SCALE GENOMIC DNA]</scope>
    <source>
        <strain evidence="7">CBS 10435</strain>
    </source>
</reference>
<reference evidence="6 7" key="1">
    <citation type="submission" date="2013-07" db="EMBL/GenBank/DDBJ databases">
        <title>The Genome Sequence of Kwoniella mangroviensis CBS10435.</title>
        <authorList>
            <consortium name="The Broad Institute Genome Sequencing Platform"/>
            <person name="Cuomo C."/>
            <person name="Litvintseva A."/>
            <person name="Chen Y."/>
            <person name="Heitman J."/>
            <person name="Sun S."/>
            <person name="Springer D."/>
            <person name="Dromer F."/>
            <person name="Young S.K."/>
            <person name="Zeng Q."/>
            <person name="Gargeya S."/>
            <person name="Fitzgerald M."/>
            <person name="Abouelleil A."/>
            <person name="Alvarado L."/>
            <person name="Berlin A.M."/>
            <person name="Chapman S.B."/>
            <person name="Dewar J."/>
            <person name="Goldberg J."/>
            <person name="Griggs A."/>
            <person name="Gujja S."/>
            <person name="Hansen M."/>
            <person name="Howarth C."/>
            <person name="Imamovic A."/>
            <person name="Larimer J."/>
            <person name="McCowan C."/>
            <person name="Murphy C."/>
            <person name="Pearson M."/>
            <person name="Priest M."/>
            <person name="Roberts A."/>
            <person name="Saif S."/>
            <person name="Shea T."/>
            <person name="Sykes S."/>
            <person name="Wortman J."/>
            <person name="Nusbaum C."/>
            <person name="Birren B."/>
        </authorList>
    </citation>
    <scope>NUCLEOTIDE SEQUENCE [LARGE SCALE GENOMIC DNA]</scope>
    <source>
        <strain evidence="6 7">CBS 10435</strain>
    </source>
</reference>
<dbReference type="GO" id="GO:0010008">
    <property type="term" value="C:endosome membrane"/>
    <property type="evidence" value="ECO:0007669"/>
    <property type="project" value="TreeGrafter"/>
</dbReference>
<dbReference type="InterPro" id="IPR044769">
    <property type="entry name" value="PIKfyve_PIPKc"/>
</dbReference>
<dbReference type="GO" id="GO:0046854">
    <property type="term" value="P:phosphatidylinositol phosphate biosynthetic process"/>
    <property type="evidence" value="ECO:0007669"/>
    <property type="project" value="TreeGrafter"/>
</dbReference>
<dbReference type="EMBL" id="KI669466">
    <property type="protein sequence ID" value="OCF55353.1"/>
    <property type="molecule type" value="Genomic_DNA"/>
</dbReference>
<dbReference type="Gene3D" id="3.30.800.10">
    <property type="entry name" value="Phosphatidylinositol Phosphate Kinase II Beta"/>
    <property type="match status" value="1"/>
</dbReference>
<keyword evidence="2 3" id="KW-0067">ATP-binding</keyword>
<dbReference type="InterPro" id="IPR002498">
    <property type="entry name" value="PInositol-4-P-4/5-kinase_core"/>
</dbReference>
<feature type="region of interest" description="Disordered" evidence="4">
    <location>
        <begin position="1320"/>
        <end position="1397"/>
    </location>
</feature>
<evidence type="ECO:0000256" key="1">
    <source>
        <dbReference type="ARBA" id="ARBA00022741"/>
    </source>
</evidence>
<keyword evidence="3" id="KW-0418">Kinase</keyword>
<keyword evidence="1 3" id="KW-0547">Nucleotide-binding</keyword>
<proteinExistence type="predicted"/>
<dbReference type="OrthoDB" id="158357at2759"/>
<dbReference type="STRING" id="1331196.A0A1B9IIP9"/>
<feature type="region of interest" description="Disordered" evidence="4">
    <location>
        <begin position="1208"/>
        <end position="1229"/>
    </location>
</feature>
<feature type="region of interest" description="Disordered" evidence="4">
    <location>
        <begin position="314"/>
        <end position="336"/>
    </location>
</feature>
<evidence type="ECO:0000313" key="6">
    <source>
        <dbReference type="EMBL" id="OCF55353.1"/>
    </source>
</evidence>
<keyword evidence="7" id="KW-1185">Reference proteome</keyword>
<feature type="region of interest" description="Disordered" evidence="4">
    <location>
        <begin position="452"/>
        <end position="507"/>
    </location>
</feature>
<name>A0A1B9IIP9_9TREE</name>
<feature type="compositionally biased region" description="Basic and acidic residues" evidence="4">
    <location>
        <begin position="607"/>
        <end position="622"/>
    </location>
</feature>
<evidence type="ECO:0000256" key="4">
    <source>
        <dbReference type="SAM" id="MobiDB-lite"/>
    </source>
</evidence>
<evidence type="ECO:0000259" key="5">
    <source>
        <dbReference type="PROSITE" id="PS51455"/>
    </source>
</evidence>
<dbReference type="GO" id="GO:0000285">
    <property type="term" value="F:1-phosphatidylinositol-3-phosphate 5-kinase activity"/>
    <property type="evidence" value="ECO:0007669"/>
    <property type="project" value="InterPro"/>
</dbReference>
<dbReference type="SUPFAM" id="SSF56104">
    <property type="entry name" value="SAICAR synthase-like"/>
    <property type="match status" value="1"/>
</dbReference>